<feature type="region of interest" description="Disordered" evidence="1">
    <location>
        <begin position="336"/>
        <end position="364"/>
    </location>
</feature>
<name>A0A0C2WNT4_SERVB</name>
<organism evidence="2 3">
    <name type="scientific">Serendipita vermifera MAFF 305830</name>
    <dbReference type="NCBI Taxonomy" id="933852"/>
    <lineage>
        <taxon>Eukaryota</taxon>
        <taxon>Fungi</taxon>
        <taxon>Dikarya</taxon>
        <taxon>Basidiomycota</taxon>
        <taxon>Agaricomycotina</taxon>
        <taxon>Agaricomycetes</taxon>
        <taxon>Sebacinales</taxon>
        <taxon>Serendipitaceae</taxon>
        <taxon>Serendipita</taxon>
    </lineage>
</organism>
<feature type="compositionally biased region" description="Low complexity" evidence="1">
    <location>
        <begin position="132"/>
        <end position="142"/>
    </location>
</feature>
<dbReference type="HOGENOM" id="CLU_761088_0_0_1"/>
<accession>A0A0C2WNT4</accession>
<proteinExistence type="predicted"/>
<evidence type="ECO:0000313" key="3">
    <source>
        <dbReference type="Proteomes" id="UP000054097"/>
    </source>
</evidence>
<dbReference type="Proteomes" id="UP000054097">
    <property type="component" value="Unassembled WGS sequence"/>
</dbReference>
<reference evidence="2 3" key="1">
    <citation type="submission" date="2014-04" db="EMBL/GenBank/DDBJ databases">
        <authorList>
            <consortium name="DOE Joint Genome Institute"/>
            <person name="Kuo A."/>
            <person name="Zuccaro A."/>
            <person name="Kohler A."/>
            <person name="Nagy L.G."/>
            <person name="Floudas D."/>
            <person name="Copeland A."/>
            <person name="Barry K.W."/>
            <person name="Cichocki N."/>
            <person name="Veneault-Fourrey C."/>
            <person name="LaButti K."/>
            <person name="Lindquist E.A."/>
            <person name="Lipzen A."/>
            <person name="Lundell T."/>
            <person name="Morin E."/>
            <person name="Murat C."/>
            <person name="Sun H."/>
            <person name="Tunlid A."/>
            <person name="Henrissat B."/>
            <person name="Grigoriev I.V."/>
            <person name="Hibbett D.S."/>
            <person name="Martin F."/>
            <person name="Nordberg H.P."/>
            <person name="Cantor M.N."/>
            <person name="Hua S.X."/>
        </authorList>
    </citation>
    <scope>NUCLEOTIDE SEQUENCE [LARGE SCALE GENOMIC DNA]</scope>
    <source>
        <strain evidence="2 3">MAFF 305830</strain>
    </source>
</reference>
<reference evidence="3" key="2">
    <citation type="submission" date="2015-01" db="EMBL/GenBank/DDBJ databases">
        <title>Evolutionary Origins and Diversification of the Mycorrhizal Mutualists.</title>
        <authorList>
            <consortium name="DOE Joint Genome Institute"/>
            <consortium name="Mycorrhizal Genomics Consortium"/>
            <person name="Kohler A."/>
            <person name="Kuo A."/>
            <person name="Nagy L.G."/>
            <person name="Floudas D."/>
            <person name="Copeland A."/>
            <person name="Barry K.W."/>
            <person name="Cichocki N."/>
            <person name="Veneault-Fourrey C."/>
            <person name="LaButti K."/>
            <person name="Lindquist E.A."/>
            <person name="Lipzen A."/>
            <person name="Lundell T."/>
            <person name="Morin E."/>
            <person name="Murat C."/>
            <person name="Riley R."/>
            <person name="Ohm R."/>
            <person name="Sun H."/>
            <person name="Tunlid A."/>
            <person name="Henrissat B."/>
            <person name="Grigoriev I.V."/>
            <person name="Hibbett D.S."/>
            <person name="Martin F."/>
        </authorList>
    </citation>
    <scope>NUCLEOTIDE SEQUENCE [LARGE SCALE GENOMIC DNA]</scope>
    <source>
        <strain evidence="3">MAFF 305830</strain>
    </source>
</reference>
<protein>
    <submittedName>
        <fullName evidence="2">Uncharacterized protein</fullName>
    </submittedName>
</protein>
<gene>
    <name evidence="2" type="ORF">M408DRAFT_160740</name>
</gene>
<sequence>MSQKSPSPARRYLVHRQGTVDSLITQGHNALEVAPHASEYASPYVNDWRLLLDRLEVLTLNTPPANSTKSADESGFPLEPVEDSVPKRILKETVSYLRTKDAIAPASRDVELAKYKSLVSQVDKYCRKSMLSTVTTSSSPPTIASDKGSTSSLSVPYDQDLPSPSPLKFTFTRTSTNSFAVDVCPEEGGPEAAAGPPPPGTIPTPSTATQTPTLARLDATQATLARRTRSDTVPNTNSSANSANPNPKTLKSRSRSGSMRDAAAGAIPYTSLQGIAIDENAVHDGREPPPSKIKIPLNLTKPIIGKPSKHRHSRSLPALRQEAVAGPAATAAAAIKTPLPPIPQRPAVHDTDKLIRHTKSTNGE</sequence>
<feature type="region of interest" description="Disordered" evidence="1">
    <location>
        <begin position="181"/>
        <end position="213"/>
    </location>
</feature>
<feature type="region of interest" description="Disordered" evidence="1">
    <location>
        <begin position="131"/>
        <end position="163"/>
    </location>
</feature>
<dbReference type="EMBL" id="KN824296">
    <property type="protein sequence ID" value="KIM27893.1"/>
    <property type="molecule type" value="Genomic_DNA"/>
</dbReference>
<evidence type="ECO:0000313" key="2">
    <source>
        <dbReference type="EMBL" id="KIM27893.1"/>
    </source>
</evidence>
<feature type="region of interest" description="Disordered" evidence="1">
    <location>
        <begin position="225"/>
        <end position="260"/>
    </location>
</feature>
<keyword evidence="3" id="KW-1185">Reference proteome</keyword>
<feature type="compositionally biased region" description="Low complexity" evidence="1">
    <location>
        <begin position="234"/>
        <end position="247"/>
    </location>
</feature>
<dbReference type="AlphaFoldDB" id="A0A0C2WNT4"/>
<evidence type="ECO:0000256" key="1">
    <source>
        <dbReference type="SAM" id="MobiDB-lite"/>
    </source>
</evidence>